<evidence type="ECO:0000313" key="3">
    <source>
        <dbReference type="EMBL" id="AIE92563.1"/>
    </source>
</evidence>
<evidence type="ECO:0000256" key="1">
    <source>
        <dbReference type="SAM" id="Phobius"/>
    </source>
</evidence>
<dbReference type="EMBL" id="KF900370">
    <property type="protein sequence ID" value="AIE92563.1"/>
    <property type="molecule type" value="Genomic_DNA"/>
</dbReference>
<feature type="transmembrane region" description="Helical" evidence="1">
    <location>
        <begin position="136"/>
        <end position="157"/>
    </location>
</feature>
<dbReference type="PANTHER" id="PTHR42709">
    <property type="entry name" value="ALKALINE PHOSPHATASE LIKE PROTEIN"/>
    <property type="match status" value="1"/>
</dbReference>
<dbReference type="InterPro" id="IPR032816">
    <property type="entry name" value="VTT_dom"/>
</dbReference>
<reference evidence="3" key="1">
    <citation type="journal article" date="2014" name="Genome Biol. Evol.">
        <title>Pangenome evidence for extensive interdomain horizontal transfer affecting lineage core and shell genes in uncultured planktonic thaumarchaeota and euryarchaeota.</title>
        <authorList>
            <person name="Deschamps P."/>
            <person name="Zivanovic Y."/>
            <person name="Moreira D."/>
            <person name="Rodriguez-Valera F."/>
            <person name="Lopez-Garcia P."/>
        </authorList>
    </citation>
    <scope>NUCLEOTIDE SEQUENCE</scope>
</reference>
<feature type="transmembrane region" description="Helical" evidence="1">
    <location>
        <begin position="20"/>
        <end position="42"/>
    </location>
</feature>
<feature type="transmembrane region" description="Helical" evidence="1">
    <location>
        <begin position="49"/>
        <end position="74"/>
    </location>
</feature>
<protein>
    <submittedName>
        <fullName evidence="3">Putative membrane SNARE associated-like protein</fullName>
    </submittedName>
</protein>
<dbReference type="InterPro" id="IPR051311">
    <property type="entry name" value="DedA_domain"/>
</dbReference>
<keyword evidence="1" id="KW-0472">Membrane</keyword>
<dbReference type="Pfam" id="PF09335">
    <property type="entry name" value="VTT_dom"/>
    <property type="match status" value="1"/>
</dbReference>
<name>A0A075FMT3_9ARCH</name>
<keyword evidence="1" id="KW-0812">Transmembrane</keyword>
<proteinExistence type="predicted"/>
<feature type="domain" description="VTT" evidence="2">
    <location>
        <begin position="46"/>
        <end position="154"/>
    </location>
</feature>
<keyword evidence="1" id="KW-1133">Transmembrane helix</keyword>
<dbReference type="GO" id="GO:0005886">
    <property type="term" value="C:plasma membrane"/>
    <property type="evidence" value="ECO:0007669"/>
    <property type="project" value="TreeGrafter"/>
</dbReference>
<accession>A0A075FMT3</accession>
<dbReference type="AlphaFoldDB" id="A0A075FMT3"/>
<feature type="transmembrane region" description="Helical" evidence="1">
    <location>
        <begin position="107"/>
        <end position="129"/>
    </location>
</feature>
<dbReference type="PANTHER" id="PTHR42709:SF10">
    <property type="entry name" value="SNARE ASSOCIATED GOLGI PROTEIN"/>
    <property type="match status" value="1"/>
</dbReference>
<organism evidence="3">
    <name type="scientific">uncultured marine thaumarchaeote AD1000_24_H07</name>
    <dbReference type="NCBI Taxonomy" id="1455902"/>
    <lineage>
        <taxon>Archaea</taxon>
        <taxon>Nitrososphaerota</taxon>
        <taxon>environmental samples</taxon>
    </lineage>
</organism>
<evidence type="ECO:0000259" key="2">
    <source>
        <dbReference type="Pfam" id="PF09335"/>
    </source>
</evidence>
<feature type="transmembrane region" description="Helical" evidence="1">
    <location>
        <begin position="177"/>
        <end position="197"/>
    </location>
</feature>
<sequence>MEINIIKTIVEWFSIIGDPAIVYSYGYLGVFISSLAGSFLLFTPMPFFFIVYVAGIVLDPTLVAITSTFGATIAKVTIFKTAGLGKRFIGQKTQNRLRPFERLSYKYGWFAAFLAALSPIPDDLVYVPLGLIGYNIWRFIAATFTGKLIFTLMITWGAKLSFPWINLLIGAAPNKTYATMLAALIIITGVLILYLIVKLDWERILEKWYPWTIENVDEENK</sequence>